<evidence type="ECO:0000313" key="2">
    <source>
        <dbReference type="Proteomes" id="UP000240535"/>
    </source>
</evidence>
<dbReference type="RefSeq" id="WP_106872868.1">
    <property type="nucleotide sequence ID" value="NZ_CP053841.1"/>
</dbReference>
<evidence type="ECO:0000313" key="1">
    <source>
        <dbReference type="EMBL" id="PSM51244.1"/>
    </source>
</evidence>
<dbReference type="AlphaFoldDB" id="A0A2P8QYC2"/>
<reference evidence="2" key="1">
    <citation type="submission" date="2017-10" db="EMBL/GenBank/DDBJ databases">
        <title>Campylobacter species from seals.</title>
        <authorList>
            <person name="Gilbert M.J."/>
            <person name="Zomer A.L."/>
            <person name="Timmerman A.J."/>
            <person name="Duim B."/>
            <person name="Wagenaar J.A."/>
        </authorList>
    </citation>
    <scope>NUCLEOTIDE SEQUENCE [LARGE SCALE GENOMIC DNA]</scope>
    <source>
        <strain evidence="2">17S00004-5</strain>
    </source>
</reference>
<dbReference type="EMBL" id="PDHH01000010">
    <property type="protein sequence ID" value="PSM51244.1"/>
    <property type="molecule type" value="Genomic_DNA"/>
</dbReference>
<protein>
    <submittedName>
        <fullName evidence="1">Uncharacterized protein</fullName>
    </submittedName>
</protein>
<proteinExistence type="predicted"/>
<name>A0A2P8QYC2_9BACT</name>
<sequence>MKNNKKNPKDASELKTLKELNENAKLIHDGRIQHYYLELGRAYIKINSSDSDDIKDGRKKLEKFINNSFDKIKFFINNQDHYKEEWRDEAIFLYRLFLSWDNDFNEDNILKILENFIGKDGMETMNQELQMEELIKELKDNYNQMESQQ</sequence>
<accession>A0A2P8QYC2</accession>
<dbReference type="Proteomes" id="UP000240535">
    <property type="component" value="Unassembled WGS sequence"/>
</dbReference>
<organism evidence="1 2">
    <name type="scientific">Campylobacter blaseri</name>
    <dbReference type="NCBI Taxonomy" id="2042961"/>
    <lineage>
        <taxon>Bacteria</taxon>
        <taxon>Pseudomonadati</taxon>
        <taxon>Campylobacterota</taxon>
        <taxon>Epsilonproteobacteria</taxon>
        <taxon>Campylobacterales</taxon>
        <taxon>Campylobacteraceae</taxon>
        <taxon>Campylobacter</taxon>
    </lineage>
</organism>
<comment type="caution">
    <text evidence="1">The sequence shown here is derived from an EMBL/GenBank/DDBJ whole genome shotgun (WGS) entry which is preliminary data.</text>
</comment>
<keyword evidence="2" id="KW-1185">Reference proteome</keyword>
<gene>
    <name evidence="1" type="ORF">CQ405_09000</name>
</gene>